<gene>
    <name evidence="4" type="primary">LOC105846547</name>
</gene>
<dbReference type="RefSeq" id="XP_065659449.1">
    <property type="nucleotide sequence ID" value="XM_065803377.1"/>
</dbReference>
<evidence type="ECO:0000313" key="3">
    <source>
        <dbReference type="Proteomes" id="UP001652625"/>
    </source>
</evidence>
<keyword evidence="3" id="KW-1185">Reference proteome</keyword>
<evidence type="ECO:0000313" key="4">
    <source>
        <dbReference type="RefSeq" id="XP_065659449.1"/>
    </source>
</evidence>
<feature type="region of interest" description="Disordered" evidence="2">
    <location>
        <begin position="72"/>
        <end position="103"/>
    </location>
</feature>
<evidence type="ECO:0000256" key="1">
    <source>
        <dbReference type="ARBA" id="ARBA00005361"/>
    </source>
</evidence>
<dbReference type="Gene3D" id="3.30.1140.40">
    <property type="entry name" value="Tctex-1"/>
    <property type="match status" value="1"/>
</dbReference>
<evidence type="ECO:0000256" key="2">
    <source>
        <dbReference type="SAM" id="MobiDB-lite"/>
    </source>
</evidence>
<dbReference type="Pfam" id="PF03645">
    <property type="entry name" value="Tctex-1"/>
    <property type="match status" value="1"/>
</dbReference>
<reference evidence="4" key="1">
    <citation type="submission" date="2025-08" db="UniProtKB">
        <authorList>
            <consortium name="RefSeq"/>
        </authorList>
    </citation>
    <scope>IDENTIFICATION</scope>
</reference>
<dbReference type="PANTHER" id="PTHR21255">
    <property type="entry name" value="T-COMPLEX-ASSOCIATED-TESTIS-EXPRESSED 1/ DYNEIN LIGHT CHAIN"/>
    <property type="match status" value="1"/>
</dbReference>
<comment type="similarity">
    <text evidence="1">Belongs to the dynein light chain Tctex-type family.</text>
</comment>
<dbReference type="InterPro" id="IPR005334">
    <property type="entry name" value="Tctex-1-like"/>
</dbReference>
<dbReference type="InterPro" id="IPR038586">
    <property type="entry name" value="Tctex-1-like_sf"/>
</dbReference>
<accession>A0ABM4CCR4</accession>
<dbReference type="GeneID" id="105846547"/>
<protein>
    <submittedName>
        <fullName evidence="4">Uncharacterized protein LOC105846547 isoform X2</fullName>
    </submittedName>
</protein>
<organism evidence="3 4">
    <name type="scientific">Hydra vulgaris</name>
    <name type="common">Hydra</name>
    <name type="synonym">Hydra attenuata</name>
    <dbReference type="NCBI Taxonomy" id="6087"/>
    <lineage>
        <taxon>Eukaryota</taxon>
        <taxon>Metazoa</taxon>
        <taxon>Cnidaria</taxon>
        <taxon>Hydrozoa</taxon>
        <taxon>Hydroidolina</taxon>
        <taxon>Anthoathecata</taxon>
        <taxon>Aplanulata</taxon>
        <taxon>Hydridae</taxon>
        <taxon>Hydra</taxon>
    </lineage>
</organism>
<dbReference type="PANTHER" id="PTHR21255:SF65">
    <property type="entry name" value="TCTEX1 DOMAIN-CONTAINING PROTEIN 2"/>
    <property type="match status" value="1"/>
</dbReference>
<name>A0ABM4CCR4_HYDVU</name>
<proteinExistence type="inferred from homology"/>
<sequence>MMAKELVSLKAVSYKQPINTKLIPKPKFATSYASCKNSLLVPSLDKSFREEGLTKNIFSSSYNEARNLFVRNTNNQAQENERPRSRTWTQGQTDVEKSRGPNLSATHYLNSTNLSEIIRPFKSKFDQKSKSHRKLNEIVGKILKKNLDHWHYDPDQSRKRCTTLSEIIETTIKTTLNVRQNEYKVIVIIFISAVRGDGMKHASKCCWDSDTDLFVTEAFRREDLIAVANVFATLNDKWSSRFIS</sequence>
<dbReference type="CDD" id="cd21451">
    <property type="entry name" value="DLC-like_TCTEX1D"/>
    <property type="match status" value="1"/>
</dbReference>
<dbReference type="Proteomes" id="UP001652625">
    <property type="component" value="Chromosome 08"/>
</dbReference>